<name>A0ABD0TND5_LOXSC</name>
<gene>
    <name evidence="1" type="ORF">ABMA28_006675</name>
</gene>
<dbReference type="EMBL" id="JBEDNZ010000002">
    <property type="protein sequence ID" value="KAL0850733.1"/>
    <property type="molecule type" value="Genomic_DNA"/>
</dbReference>
<evidence type="ECO:0000313" key="2">
    <source>
        <dbReference type="Proteomes" id="UP001549921"/>
    </source>
</evidence>
<sequence length="108" mass="11650">MKARLESGAFSEALSWVTPERTGLPLLNSSDKPNSTQVKPWPKPNQCIISLRMKARLESGAFSEALSWVAPERTGIATSVHAGWAGGATAYDKKTLFQLCSLTSLAKT</sequence>
<dbReference type="AlphaFoldDB" id="A0ABD0TND5"/>
<accession>A0ABD0TND5</accession>
<evidence type="ECO:0000313" key="1">
    <source>
        <dbReference type="EMBL" id="KAL0850733.1"/>
    </source>
</evidence>
<dbReference type="Proteomes" id="UP001549921">
    <property type="component" value="Unassembled WGS sequence"/>
</dbReference>
<protein>
    <submittedName>
        <fullName evidence="1">Uncharacterized protein</fullName>
    </submittedName>
</protein>
<organism evidence="1 2">
    <name type="scientific">Loxostege sticticalis</name>
    <name type="common">Beet webworm moth</name>
    <dbReference type="NCBI Taxonomy" id="481309"/>
    <lineage>
        <taxon>Eukaryota</taxon>
        <taxon>Metazoa</taxon>
        <taxon>Ecdysozoa</taxon>
        <taxon>Arthropoda</taxon>
        <taxon>Hexapoda</taxon>
        <taxon>Insecta</taxon>
        <taxon>Pterygota</taxon>
        <taxon>Neoptera</taxon>
        <taxon>Endopterygota</taxon>
        <taxon>Lepidoptera</taxon>
        <taxon>Glossata</taxon>
        <taxon>Ditrysia</taxon>
        <taxon>Pyraloidea</taxon>
        <taxon>Crambidae</taxon>
        <taxon>Pyraustinae</taxon>
        <taxon>Loxostege</taxon>
    </lineage>
</organism>
<proteinExistence type="predicted"/>
<reference evidence="1 2" key="1">
    <citation type="submission" date="2024-06" db="EMBL/GenBank/DDBJ databases">
        <title>A chromosome-level genome assembly of beet webworm, Loxostege sticticalis.</title>
        <authorList>
            <person name="Zhang Y."/>
        </authorList>
    </citation>
    <scope>NUCLEOTIDE SEQUENCE [LARGE SCALE GENOMIC DNA]</scope>
    <source>
        <strain evidence="1">AQ028</strain>
        <tissue evidence="1">Male pupae</tissue>
    </source>
</reference>
<comment type="caution">
    <text evidence="1">The sequence shown here is derived from an EMBL/GenBank/DDBJ whole genome shotgun (WGS) entry which is preliminary data.</text>
</comment>